<feature type="transmembrane region" description="Helical" evidence="7">
    <location>
        <begin position="206"/>
        <end position="227"/>
    </location>
</feature>
<dbReference type="SUPFAM" id="SSF48317">
    <property type="entry name" value="Acid phosphatase/Vanadium-dependent haloperoxidase"/>
    <property type="match status" value="1"/>
</dbReference>
<dbReference type="Gene3D" id="1.20.144.10">
    <property type="entry name" value="Phosphatidic acid phosphatase type 2/haloperoxidase"/>
    <property type="match status" value="1"/>
</dbReference>
<evidence type="ECO:0000256" key="3">
    <source>
        <dbReference type="ARBA" id="ARBA00022692"/>
    </source>
</evidence>
<dbReference type="PANTHER" id="PTHR10165:SF103">
    <property type="entry name" value="PHOSPHOLIPID PHOSPHATASE HOMOLOG 1.2 HOMOLOG"/>
    <property type="match status" value="1"/>
</dbReference>
<dbReference type="GO" id="GO:0006644">
    <property type="term" value="P:phospholipid metabolic process"/>
    <property type="evidence" value="ECO:0007669"/>
    <property type="project" value="InterPro"/>
</dbReference>
<evidence type="ECO:0000256" key="7">
    <source>
        <dbReference type="SAM" id="Phobius"/>
    </source>
</evidence>
<organism evidence="9">
    <name type="scientific">Cacopsylla melanoneura</name>
    <dbReference type="NCBI Taxonomy" id="428564"/>
    <lineage>
        <taxon>Eukaryota</taxon>
        <taxon>Metazoa</taxon>
        <taxon>Ecdysozoa</taxon>
        <taxon>Arthropoda</taxon>
        <taxon>Hexapoda</taxon>
        <taxon>Insecta</taxon>
        <taxon>Pterygota</taxon>
        <taxon>Neoptera</taxon>
        <taxon>Paraneoptera</taxon>
        <taxon>Hemiptera</taxon>
        <taxon>Sternorrhyncha</taxon>
        <taxon>Psylloidea</taxon>
        <taxon>Psyllidae</taxon>
        <taxon>Psyllinae</taxon>
        <taxon>Cacopsylla</taxon>
    </lineage>
</organism>
<dbReference type="EMBL" id="HBUF01084367">
    <property type="protein sequence ID" value="CAG6633917.1"/>
    <property type="molecule type" value="Transcribed_RNA"/>
</dbReference>
<dbReference type="EMBL" id="HBUF01180363">
    <property type="protein sequence ID" value="CAG6655163.1"/>
    <property type="molecule type" value="Transcribed_RNA"/>
</dbReference>
<dbReference type="PANTHER" id="PTHR10165">
    <property type="entry name" value="LIPID PHOSPHATE PHOSPHATASE"/>
    <property type="match status" value="1"/>
</dbReference>
<dbReference type="SMART" id="SM00014">
    <property type="entry name" value="acidPPc"/>
    <property type="match status" value="1"/>
</dbReference>
<dbReference type="Pfam" id="PF01569">
    <property type="entry name" value="PAP2"/>
    <property type="match status" value="1"/>
</dbReference>
<feature type="transmembrane region" description="Helical" evidence="7">
    <location>
        <begin position="129"/>
        <end position="150"/>
    </location>
</feature>
<dbReference type="GO" id="GO:0008195">
    <property type="term" value="F:phosphatidate phosphatase activity"/>
    <property type="evidence" value="ECO:0007669"/>
    <property type="project" value="TreeGrafter"/>
</dbReference>
<evidence type="ECO:0000256" key="5">
    <source>
        <dbReference type="ARBA" id="ARBA00023136"/>
    </source>
</evidence>
<dbReference type="InterPro" id="IPR036938">
    <property type="entry name" value="PAP2/HPO_sf"/>
</dbReference>
<dbReference type="GO" id="GO:0007165">
    <property type="term" value="P:signal transduction"/>
    <property type="evidence" value="ECO:0007669"/>
    <property type="project" value="TreeGrafter"/>
</dbReference>
<feature type="domain" description="Phosphatidic acid phosphatase type 2/haloperoxidase" evidence="8">
    <location>
        <begin position="138"/>
        <end position="285"/>
    </location>
</feature>
<feature type="region of interest" description="Disordered" evidence="6">
    <location>
        <begin position="326"/>
        <end position="351"/>
    </location>
</feature>
<evidence type="ECO:0000256" key="4">
    <source>
        <dbReference type="ARBA" id="ARBA00022989"/>
    </source>
</evidence>
<evidence type="ECO:0000256" key="6">
    <source>
        <dbReference type="SAM" id="MobiDB-lite"/>
    </source>
</evidence>
<dbReference type="EMBL" id="HBUF01084363">
    <property type="protein sequence ID" value="CAG6633905.1"/>
    <property type="molecule type" value="Transcribed_RNA"/>
</dbReference>
<evidence type="ECO:0000259" key="8">
    <source>
        <dbReference type="SMART" id="SM00014"/>
    </source>
</evidence>
<dbReference type="EMBL" id="HBUF01084368">
    <property type="protein sequence ID" value="CAG6633921.1"/>
    <property type="molecule type" value="Transcribed_RNA"/>
</dbReference>
<evidence type="ECO:0000256" key="1">
    <source>
        <dbReference type="ARBA" id="ARBA00004141"/>
    </source>
</evidence>
<dbReference type="GO" id="GO:0046839">
    <property type="term" value="P:phospholipid dephosphorylation"/>
    <property type="evidence" value="ECO:0007669"/>
    <property type="project" value="TreeGrafter"/>
</dbReference>
<feature type="transmembrane region" description="Helical" evidence="7">
    <location>
        <begin position="239"/>
        <end position="258"/>
    </location>
</feature>
<evidence type="ECO:0000256" key="2">
    <source>
        <dbReference type="ARBA" id="ARBA00008816"/>
    </source>
</evidence>
<protein>
    <submittedName>
        <fullName evidence="9">Phosphatidate phosphatase</fullName>
    </submittedName>
</protein>
<dbReference type="EMBL" id="HBUF01530799">
    <property type="protein sequence ID" value="CAG6751753.1"/>
    <property type="molecule type" value="Transcribed_RNA"/>
</dbReference>
<reference evidence="9" key="1">
    <citation type="submission" date="2021-05" db="EMBL/GenBank/DDBJ databases">
        <authorList>
            <person name="Alioto T."/>
            <person name="Alioto T."/>
            <person name="Gomez Garrido J."/>
        </authorList>
    </citation>
    <scope>NUCLEOTIDE SEQUENCE</scope>
</reference>
<keyword evidence="4 7" id="KW-1133">Transmembrane helix</keyword>
<accession>A0A8D8QLP8</accession>
<sequence>MEKDKLGSNKKKDHKTKDKLDDKLNTGRRRRSFWEVIRTHTFLVLCLGVTVLLLAVFGQPSEQGFFCSDTSIRYPYKDSTVSTGLLAAISLTLPNIIIFLCEFCKLMYGGRSTSDKNRSYSKPPGRFMFLILLIKSFGTISLFWLGIGFAQVTVHAAKFLCGRLRPHFIAVCLPSVDCSLEENRYNFITNYTCLGTDVSLIKAARASFPSAHSAVAFYAAVYTIAYLHRVRISIKGSRFPGYFLQFLIFQAAWYTSLTRVLDNMHHWTDVLAGTIIGVMFALLIINYVEPPKPRLDPEIIEELRRANALPAELYTNGEFDEGSTITQQSPLVSTPGDGNEAPTSDRGIANV</sequence>
<dbReference type="CDD" id="cd03384">
    <property type="entry name" value="PAP2_wunen"/>
    <property type="match status" value="1"/>
</dbReference>
<dbReference type="EMBL" id="HBUF01084366">
    <property type="protein sequence ID" value="CAG6633914.1"/>
    <property type="molecule type" value="Transcribed_RNA"/>
</dbReference>
<keyword evidence="5 7" id="KW-0472">Membrane</keyword>
<dbReference type="EMBL" id="HBUF01530798">
    <property type="protein sequence ID" value="CAG6751752.1"/>
    <property type="molecule type" value="Transcribed_RNA"/>
</dbReference>
<dbReference type="GO" id="GO:0005886">
    <property type="term" value="C:plasma membrane"/>
    <property type="evidence" value="ECO:0007669"/>
    <property type="project" value="TreeGrafter"/>
</dbReference>
<name>A0A8D8QLP8_9HEMI</name>
<feature type="transmembrane region" description="Helical" evidence="7">
    <location>
        <begin position="36"/>
        <end position="57"/>
    </location>
</feature>
<dbReference type="EMBL" id="HBUF01084369">
    <property type="protein sequence ID" value="CAG6633924.1"/>
    <property type="molecule type" value="Transcribed_RNA"/>
</dbReference>
<comment type="subcellular location">
    <subcellularLocation>
        <location evidence="1">Membrane</location>
        <topology evidence="1">Multi-pass membrane protein</topology>
    </subcellularLocation>
</comment>
<feature type="transmembrane region" description="Helical" evidence="7">
    <location>
        <begin position="85"/>
        <end position="108"/>
    </location>
</feature>
<dbReference type="EMBL" id="HBUF01084365">
    <property type="protein sequence ID" value="CAG6633911.1"/>
    <property type="molecule type" value="Transcribed_RNA"/>
</dbReference>
<comment type="similarity">
    <text evidence="2">Belongs to the PA-phosphatase related phosphoesterase family.</text>
</comment>
<feature type="region of interest" description="Disordered" evidence="6">
    <location>
        <begin position="1"/>
        <end position="22"/>
    </location>
</feature>
<dbReference type="AlphaFoldDB" id="A0A8D8QLP8"/>
<proteinExistence type="inferred from homology"/>
<keyword evidence="3 7" id="KW-0812">Transmembrane</keyword>
<dbReference type="InterPro" id="IPR043216">
    <property type="entry name" value="PAP-like"/>
</dbReference>
<dbReference type="EMBL" id="HBUF01530800">
    <property type="protein sequence ID" value="CAG6751754.1"/>
    <property type="molecule type" value="Transcribed_RNA"/>
</dbReference>
<dbReference type="InterPro" id="IPR000326">
    <property type="entry name" value="PAP2/HPO"/>
</dbReference>
<evidence type="ECO:0000313" key="9">
    <source>
        <dbReference type="EMBL" id="CAG6633911.1"/>
    </source>
</evidence>
<dbReference type="EMBL" id="HBUF01084364">
    <property type="protein sequence ID" value="CAG6633908.1"/>
    <property type="molecule type" value="Transcribed_RNA"/>
</dbReference>
<feature type="transmembrane region" description="Helical" evidence="7">
    <location>
        <begin position="270"/>
        <end position="288"/>
    </location>
</feature>